<dbReference type="CDD" id="cd15482">
    <property type="entry name" value="Sialidase_non-viral"/>
    <property type="match status" value="1"/>
</dbReference>
<evidence type="ECO:0000313" key="6">
    <source>
        <dbReference type="Proteomes" id="UP001202248"/>
    </source>
</evidence>
<dbReference type="EC" id="3.2.1.18" evidence="3"/>
<dbReference type="Proteomes" id="UP001202248">
    <property type="component" value="Unassembled WGS sequence"/>
</dbReference>
<dbReference type="RefSeq" id="WP_240831847.1">
    <property type="nucleotide sequence ID" value="NZ_JAKWBL010000004.1"/>
</dbReference>
<reference evidence="5 6" key="1">
    <citation type="submission" date="2022-02" db="EMBL/GenBank/DDBJ databases">
        <authorList>
            <person name="Min J."/>
        </authorList>
    </citation>
    <scope>NUCLEOTIDE SEQUENCE [LARGE SCALE GENOMIC DNA]</scope>
    <source>
        <strain evidence="5 6">GR10-1</strain>
    </source>
</reference>
<keyword evidence="6" id="KW-1185">Reference proteome</keyword>
<organism evidence="5 6">
    <name type="scientific">Niabella ginsengisoli</name>
    <dbReference type="NCBI Taxonomy" id="522298"/>
    <lineage>
        <taxon>Bacteria</taxon>
        <taxon>Pseudomonadati</taxon>
        <taxon>Bacteroidota</taxon>
        <taxon>Chitinophagia</taxon>
        <taxon>Chitinophagales</taxon>
        <taxon>Chitinophagaceae</taxon>
        <taxon>Niabella</taxon>
    </lineage>
</organism>
<keyword evidence="5" id="KW-0378">Hydrolase</keyword>
<dbReference type="Gene3D" id="2.120.10.10">
    <property type="match status" value="1"/>
</dbReference>
<gene>
    <name evidence="5" type="ORF">MKP09_18820</name>
</gene>
<dbReference type="InterPro" id="IPR011040">
    <property type="entry name" value="Sialidase"/>
</dbReference>
<dbReference type="PANTHER" id="PTHR10628:SF30">
    <property type="entry name" value="EXO-ALPHA-SIALIDASE"/>
    <property type="match status" value="1"/>
</dbReference>
<proteinExistence type="inferred from homology"/>
<evidence type="ECO:0000313" key="5">
    <source>
        <dbReference type="EMBL" id="MCH5599818.1"/>
    </source>
</evidence>
<evidence type="ECO:0000256" key="2">
    <source>
        <dbReference type="ARBA" id="ARBA00009348"/>
    </source>
</evidence>
<dbReference type="EMBL" id="JAKWBL010000004">
    <property type="protein sequence ID" value="MCH5599818.1"/>
    <property type="molecule type" value="Genomic_DNA"/>
</dbReference>
<dbReference type="Pfam" id="PF13088">
    <property type="entry name" value="BNR_2"/>
    <property type="match status" value="1"/>
</dbReference>
<dbReference type="InterPro" id="IPR026856">
    <property type="entry name" value="Sialidase_fam"/>
</dbReference>
<evidence type="ECO:0000256" key="1">
    <source>
        <dbReference type="ARBA" id="ARBA00000427"/>
    </source>
</evidence>
<accession>A0ABS9SN51</accession>
<sequence>MTFYKEFSFPLLFVVIFFGFNKRQVNRTNADIKDDVARPGSITNCLPSVATIKIIRLFSADTDGYNSYRIPCLAKAKNGNLIAFAEGRKHSVLDYGDIDLVYKISLDNGESWSGIKIVVSESEGTWGNPTAVTDEETGRIWLFMSYNDEAHSQHGGSFGSRSYDIINTWGQRRVFITYSDDNGLSWQKPKDNTSSLLPPNFTWDAVGPGIGIQTKTGAKKGRLIIPAGRRNIYSDDHGLTWKYQSIPGGTFEGSVVELSNGSLLRNDRGVGSKWANNHNRFISQGTIEAGFSAFRPDPGLPDPRCQASILRYSFSPNILLFLNPARNDKDGAANRCLMTVRLSEDDGSSWKYSKLLYDDLDSSIMCKTGLGGYSSLMKTADKYIVAMTEVNHSVEKMPAAQRRFSIDFHKFNLEWIKNDLREITY</sequence>
<dbReference type="PANTHER" id="PTHR10628">
    <property type="entry name" value="SIALIDASE"/>
    <property type="match status" value="1"/>
</dbReference>
<dbReference type="GO" id="GO:0016787">
    <property type="term" value="F:hydrolase activity"/>
    <property type="evidence" value="ECO:0007669"/>
    <property type="project" value="UniProtKB-KW"/>
</dbReference>
<evidence type="ECO:0000256" key="3">
    <source>
        <dbReference type="ARBA" id="ARBA00012733"/>
    </source>
</evidence>
<dbReference type="SUPFAM" id="SSF50939">
    <property type="entry name" value="Sialidases"/>
    <property type="match status" value="1"/>
</dbReference>
<name>A0ABS9SN51_9BACT</name>
<protein>
    <recommendedName>
        <fullName evidence="3">exo-alpha-sialidase</fullName>
        <ecNumber evidence="3">3.2.1.18</ecNumber>
    </recommendedName>
</protein>
<comment type="catalytic activity">
    <reaction evidence="1">
        <text>Hydrolysis of alpha-(2-&gt;3)-, alpha-(2-&gt;6)-, alpha-(2-&gt;8)- glycosidic linkages of terminal sialic acid residues in oligosaccharides, glycoproteins, glycolipids, colominic acid and synthetic substrates.</text>
        <dbReference type="EC" id="3.2.1.18"/>
    </reaction>
</comment>
<comment type="similarity">
    <text evidence="2">Belongs to the glycosyl hydrolase 33 family.</text>
</comment>
<evidence type="ECO:0000259" key="4">
    <source>
        <dbReference type="Pfam" id="PF13088"/>
    </source>
</evidence>
<feature type="domain" description="Sialidase" evidence="4">
    <location>
        <begin position="79"/>
        <end position="381"/>
    </location>
</feature>
<dbReference type="InterPro" id="IPR036278">
    <property type="entry name" value="Sialidase_sf"/>
</dbReference>
<comment type="caution">
    <text evidence="5">The sequence shown here is derived from an EMBL/GenBank/DDBJ whole genome shotgun (WGS) entry which is preliminary data.</text>
</comment>